<name>A0ABP8FTI5_9SPHI</name>
<dbReference type="Proteomes" id="UP001500582">
    <property type="component" value="Unassembled WGS sequence"/>
</dbReference>
<protein>
    <submittedName>
        <fullName evidence="2">Alkaline phosphatase family protein</fullName>
    </submittedName>
</protein>
<dbReference type="PANTHER" id="PTHR10151:SF120">
    <property type="entry name" value="BIS(5'-ADENOSYL)-TRIPHOSPHATASE"/>
    <property type="match status" value="1"/>
</dbReference>
<keyword evidence="1" id="KW-0732">Signal</keyword>
<accession>A0ABP8FTI5</accession>
<dbReference type="InterPro" id="IPR017850">
    <property type="entry name" value="Alkaline_phosphatase_core_sf"/>
</dbReference>
<reference evidence="3" key="1">
    <citation type="journal article" date="2019" name="Int. J. Syst. Evol. Microbiol.">
        <title>The Global Catalogue of Microorganisms (GCM) 10K type strain sequencing project: providing services to taxonomists for standard genome sequencing and annotation.</title>
        <authorList>
            <consortium name="The Broad Institute Genomics Platform"/>
            <consortium name="The Broad Institute Genome Sequencing Center for Infectious Disease"/>
            <person name="Wu L."/>
            <person name="Ma J."/>
        </authorList>
    </citation>
    <scope>NUCLEOTIDE SEQUENCE [LARGE SCALE GENOMIC DNA]</scope>
    <source>
        <strain evidence="3">JCM 17705</strain>
    </source>
</reference>
<dbReference type="InterPro" id="IPR002591">
    <property type="entry name" value="Phosphodiest/P_Trfase"/>
</dbReference>
<feature type="signal peptide" evidence="1">
    <location>
        <begin position="1"/>
        <end position="19"/>
    </location>
</feature>
<evidence type="ECO:0000313" key="3">
    <source>
        <dbReference type="Proteomes" id="UP001500582"/>
    </source>
</evidence>
<dbReference type="CDD" id="cd16018">
    <property type="entry name" value="Enpp"/>
    <property type="match status" value="1"/>
</dbReference>
<dbReference type="RefSeq" id="WP_345209441.1">
    <property type="nucleotide sequence ID" value="NZ_BAABFT010000001.1"/>
</dbReference>
<evidence type="ECO:0000313" key="2">
    <source>
        <dbReference type="EMBL" id="GAA4310613.1"/>
    </source>
</evidence>
<dbReference type="PANTHER" id="PTHR10151">
    <property type="entry name" value="ECTONUCLEOTIDE PYROPHOSPHATASE/PHOSPHODIESTERASE"/>
    <property type="match status" value="1"/>
</dbReference>
<dbReference type="Pfam" id="PF01663">
    <property type="entry name" value="Phosphodiest"/>
    <property type="match status" value="1"/>
</dbReference>
<dbReference type="SUPFAM" id="SSF53649">
    <property type="entry name" value="Alkaline phosphatase-like"/>
    <property type="match status" value="1"/>
</dbReference>
<comment type="caution">
    <text evidence="2">The sequence shown here is derived from an EMBL/GenBank/DDBJ whole genome shotgun (WGS) entry which is preliminary data.</text>
</comment>
<organism evidence="2 3">
    <name type="scientific">Mucilaginibacter gynuensis</name>
    <dbReference type="NCBI Taxonomy" id="1302236"/>
    <lineage>
        <taxon>Bacteria</taxon>
        <taxon>Pseudomonadati</taxon>
        <taxon>Bacteroidota</taxon>
        <taxon>Sphingobacteriia</taxon>
        <taxon>Sphingobacteriales</taxon>
        <taxon>Sphingobacteriaceae</taxon>
        <taxon>Mucilaginibacter</taxon>
    </lineage>
</organism>
<proteinExistence type="predicted"/>
<keyword evidence="3" id="KW-1185">Reference proteome</keyword>
<sequence length="452" mass="48655">MKKILFAILLASASAQVFAQAAKHVIIISIDGFRPDFYREDKWATPTLHKLVTEGVSADGVRGVFPSVTYPSHTTIITGAKPLKHGIYYNSPFEPDGATGRWYWETSLIKVPTLWDAAGKAGLKTASVYWPVSVGAKIDYNIPEFWSLDKNVERYSPQRAAATPKGLFEEIELNATGKLDEEKLSSDFSSADENGSRMVAYIIKKYKPNLLTFHIFAVDHAEHGEGRDGEHVRKAVAGADHAVNNILEALEQAGIKDSTAVIVTGDHGFANIHTAIAPNVWLAQNGLYSKTADKATWKAQFHTSGAAAFLMLKDAKDQKTLAQVKAILSALPESQKKLFRVVDRAELDRIGTDPNVALALAPVEGIAMSGSLTGDAIKPASGGTHGFFPDFQHIQTGFIVAGAGVKKNVVLPLIGLEDIAPVAAKLLGITFNAPDGVLYPGILSADKKKSAE</sequence>
<evidence type="ECO:0000256" key="1">
    <source>
        <dbReference type="SAM" id="SignalP"/>
    </source>
</evidence>
<dbReference type="EMBL" id="BAABFT010000001">
    <property type="protein sequence ID" value="GAA4310613.1"/>
    <property type="molecule type" value="Genomic_DNA"/>
</dbReference>
<gene>
    <name evidence="2" type="ORF">GCM10023149_05350</name>
</gene>
<feature type="chain" id="PRO_5045240801" evidence="1">
    <location>
        <begin position="20"/>
        <end position="452"/>
    </location>
</feature>
<dbReference type="Gene3D" id="3.40.720.10">
    <property type="entry name" value="Alkaline Phosphatase, subunit A"/>
    <property type="match status" value="1"/>
</dbReference>